<accession>A0ABN6Z746</accession>
<dbReference type="Gene3D" id="3.80.10.10">
    <property type="entry name" value="Ribonuclease Inhibitor"/>
    <property type="match status" value="2"/>
</dbReference>
<organism evidence="1 2">
    <name type="scientific">Bacteroides sedimenti</name>
    <dbReference type="NCBI Taxonomy" id="2136147"/>
    <lineage>
        <taxon>Bacteria</taxon>
        <taxon>Pseudomonadati</taxon>
        <taxon>Bacteroidota</taxon>
        <taxon>Bacteroidia</taxon>
        <taxon>Bacteroidales</taxon>
        <taxon>Bacteroidaceae</taxon>
        <taxon>Bacteroides</taxon>
    </lineage>
</organism>
<evidence type="ECO:0000313" key="2">
    <source>
        <dbReference type="Proteomes" id="UP001496674"/>
    </source>
</evidence>
<keyword evidence="2" id="KW-1185">Reference proteome</keyword>
<dbReference type="InterPro" id="IPR032675">
    <property type="entry name" value="LRR_dom_sf"/>
</dbReference>
<dbReference type="Pfam" id="PF13306">
    <property type="entry name" value="LRR_5"/>
    <property type="match status" value="1"/>
</dbReference>
<sequence>MQGKTATVNVATAGTLSSLIPSEDKYLIDTLTVTGYLNGTDIKFIRDMGGNVDGYPSAGILKVLNMTGADIVAGGSPYYTSYSTAKDAIGYYFFAYCDKLKSIAFPDKATVIYSYACYGCSLLASLTLPTSLTTIGSYGLYGCTALKSITLPDALVNIGERAFESCGALTSVVIPSNVTNIGAFAFKSCSSLGTVTIPDNVTNIGMAAFQLCTALVSIKLPAGITTLSDGMFWGCLALKSVTLPDGLTSIGGTAFYNCSWLTSIVIPNSVTSIGASAFENCSKMTSATIGKSVANIGSKAFYNCTGLKEFHSYPMTPPSVATDAFTNSTFTDCKLYVPTGTYAAYRAASVWVNFADVVEESGTGISQTGKDGISVLGYEGGMSIDVPRPSMVAVCNSEGQTVYNGVVEMSTQLVLKKGVYMVAVGKAVFKVLVY</sequence>
<dbReference type="Gene3D" id="3.40.50.12480">
    <property type="match status" value="2"/>
</dbReference>
<gene>
    <name evidence="1" type="ORF">BSYN_01950</name>
</gene>
<dbReference type="EMBL" id="AP028055">
    <property type="protein sequence ID" value="BEG97930.1"/>
    <property type="molecule type" value="Genomic_DNA"/>
</dbReference>
<name>A0ABN6Z746_9BACE</name>
<dbReference type="SUPFAM" id="SSF52058">
    <property type="entry name" value="L domain-like"/>
    <property type="match status" value="1"/>
</dbReference>
<reference evidence="1 2" key="1">
    <citation type="submission" date="2023-04" db="EMBL/GenBank/DDBJ databases">
        <title>Draft genome sequence of acteroides sedimenti strain YN3PY1.</title>
        <authorList>
            <person name="Yoshida N."/>
        </authorList>
    </citation>
    <scope>NUCLEOTIDE SEQUENCE [LARGE SCALE GENOMIC DNA]</scope>
    <source>
        <strain evidence="1 2">YN3PY1</strain>
    </source>
</reference>
<evidence type="ECO:0000313" key="1">
    <source>
        <dbReference type="EMBL" id="BEG97930.1"/>
    </source>
</evidence>
<proteinExistence type="predicted"/>
<evidence type="ECO:0008006" key="3">
    <source>
        <dbReference type="Google" id="ProtNLM"/>
    </source>
</evidence>
<dbReference type="PANTHER" id="PTHR45661:SF3">
    <property type="entry name" value="IG-LIKE DOMAIN-CONTAINING PROTEIN"/>
    <property type="match status" value="1"/>
</dbReference>
<protein>
    <recommendedName>
        <fullName evidence="3">Leucine-rich repeat domain-containing protein</fullName>
    </recommendedName>
</protein>
<dbReference type="Proteomes" id="UP001496674">
    <property type="component" value="Chromosome"/>
</dbReference>
<dbReference type="InterPro" id="IPR026906">
    <property type="entry name" value="LRR_5"/>
</dbReference>
<dbReference type="InterPro" id="IPR053139">
    <property type="entry name" value="Surface_bspA-like"/>
</dbReference>
<dbReference type="PANTHER" id="PTHR45661">
    <property type="entry name" value="SURFACE ANTIGEN"/>
    <property type="match status" value="1"/>
</dbReference>